<feature type="transmembrane region" description="Helical" evidence="1">
    <location>
        <begin position="105"/>
        <end position="126"/>
    </location>
</feature>
<evidence type="ECO:0000313" key="2">
    <source>
        <dbReference type="EMBL" id="PKG21556.1"/>
    </source>
</evidence>
<dbReference type="AlphaFoldDB" id="A0A2N0YWC2"/>
<name>A0A2N0YWC2_9BACI</name>
<evidence type="ECO:0008006" key="4">
    <source>
        <dbReference type="Google" id="ProtNLM"/>
    </source>
</evidence>
<feature type="transmembrane region" description="Helical" evidence="1">
    <location>
        <begin position="147"/>
        <end position="167"/>
    </location>
</feature>
<keyword evidence="1" id="KW-0472">Membrane</keyword>
<dbReference type="OrthoDB" id="9814991at2"/>
<reference evidence="2 3" key="1">
    <citation type="journal article" date="2003" name="Int. J. Syst. Evol. Microbiol.">
        <title>Bacillus nealsonii sp. nov., isolated from a spacecraft-assembly facility, whose spores are gamma-radiation resistant.</title>
        <authorList>
            <person name="Venkateswaran K."/>
            <person name="Kempf M."/>
            <person name="Chen F."/>
            <person name="Satomi M."/>
            <person name="Nicholson W."/>
            <person name="Kern R."/>
        </authorList>
    </citation>
    <scope>NUCLEOTIDE SEQUENCE [LARGE SCALE GENOMIC DNA]</scope>
    <source>
        <strain evidence="2 3">FO-92</strain>
    </source>
</reference>
<keyword evidence="1" id="KW-0812">Transmembrane</keyword>
<organism evidence="2 3">
    <name type="scientific">Niallia nealsonii</name>
    <dbReference type="NCBI Taxonomy" id="115979"/>
    <lineage>
        <taxon>Bacteria</taxon>
        <taxon>Bacillati</taxon>
        <taxon>Bacillota</taxon>
        <taxon>Bacilli</taxon>
        <taxon>Bacillales</taxon>
        <taxon>Bacillaceae</taxon>
        <taxon>Niallia</taxon>
    </lineage>
</organism>
<feature type="transmembrane region" description="Helical" evidence="1">
    <location>
        <begin position="76"/>
        <end position="93"/>
    </location>
</feature>
<evidence type="ECO:0000313" key="3">
    <source>
        <dbReference type="Proteomes" id="UP000233375"/>
    </source>
</evidence>
<keyword evidence="1" id="KW-1133">Transmembrane helix</keyword>
<dbReference type="Pfam" id="PF04854">
    <property type="entry name" value="DUF624"/>
    <property type="match status" value="1"/>
</dbReference>
<dbReference type="InterPro" id="IPR006938">
    <property type="entry name" value="DUF624"/>
</dbReference>
<keyword evidence="3" id="KW-1185">Reference proteome</keyword>
<dbReference type="EMBL" id="PISE01000075">
    <property type="protein sequence ID" value="PKG21556.1"/>
    <property type="molecule type" value="Genomic_DNA"/>
</dbReference>
<accession>A0A2N0YWC2</accession>
<feature type="transmembrane region" description="Helical" evidence="1">
    <location>
        <begin position="22"/>
        <end position="48"/>
    </location>
</feature>
<feature type="transmembrane region" description="Helical" evidence="1">
    <location>
        <begin position="173"/>
        <end position="197"/>
    </location>
</feature>
<dbReference type="RefSeq" id="WP_101179666.1">
    <property type="nucleotide sequence ID" value="NZ_PISE01000075.1"/>
</dbReference>
<sequence>MNHIFEWNGPLYRFLLKICELMLLNCLFLLFCLPIITIGASTTALYAITLKMVRNEEVNLLAGFIQAVKKNFKQSTAIWIFLVIMGSILYIDYSFLKQYAGPFSLLVHISLFFFSLVYLITILFVFPYISRFKNSVKESIGNTLKMAAANPIKIMPILIISLFPVVLMLISPYLFVFCLYLSVFLGFSFIAYLNSFFIRNIYERYES</sequence>
<evidence type="ECO:0000256" key="1">
    <source>
        <dbReference type="SAM" id="Phobius"/>
    </source>
</evidence>
<protein>
    <recommendedName>
        <fullName evidence="4">DUF624 domain-containing protein</fullName>
    </recommendedName>
</protein>
<dbReference type="Proteomes" id="UP000233375">
    <property type="component" value="Unassembled WGS sequence"/>
</dbReference>
<comment type="caution">
    <text evidence="2">The sequence shown here is derived from an EMBL/GenBank/DDBJ whole genome shotgun (WGS) entry which is preliminary data.</text>
</comment>
<proteinExistence type="predicted"/>
<gene>
    <name evidence="2" type="ORF">CWS01_21845</name>
</gene>